<keyword evidence="2 12" id="KW-0436">Ligase</keyword>
<dbReference type="Pfam" id="PF00533">
    <property type="entry name" value="BRCT"/>
    <property type="match status" value="1"/>
</dbReference>
<comment type="caution">
    <text evidence="12">Lacks conserved residue(s) required for the propagation of feature annotation.</text>
</comment>
<dbReference type="InterPro" id="IPR010994">
    <property type="entry name" value="RuvA_2-like"/>
</dbReference>
<dbReference type="NCBIfam" id="NF005932">
    <property type="entry name" value="PRK07956.1"/>
    <property type="match status" value="1"/>
</dbReference>
<sequence length="693" mass="75403">MTHTAQDPAGRIAWLRAEIRRHDHAYYVLDAPSVPDAEYDRLFRELQALEAEHPELASADSPTRRVGGAPLPELVPVRHAVPMLSIRTETDTTEQGVRNFDARVRNALGLDLADPPVEYLGELKFDGLAISLRYEHGRLVRAATRGDGETGEDVTHNVRTIRQIPLQLDGTAPAVLEVRGEIYMRRDEFEALNARQREAGEKVFVNPRNAAAGAVRQLDPRIAARRPLSFFAYGIGEHAGFDLPDTQAGLLERLATFGVPVCEHRCVSAGPEGLIAFHAHIAALRNDLPYDIDGVVYKVNRVALQRELGFVTREPRWAVAHKYPAQEEITRLLAIDVQVGRTGALTPVARLEPVFVGGVTVTNATLHNQDEIDRKDVRIGDWVIVRRAGDVIPEVVGPVPERREGELPRYRLLDAHPTCPVCGSHVVRGEDEAVARCTGGLFCPAQRKQALLHFAGRRAMDIEGLGDKLVDQLVDAAIVKSPVDLYRLGVLALANLERMGEKSAQKLLAAIEKSRHTTLARFIFALGIRNVGEATARDLARHFGKLDALIAADAEALQQVPDVGPVVAQCIVEFFAEPQNREVIEQLRAAGVQWEESEPAAAPAGHLAGQTFVLTGTLPNLSRDEAKALIEAAGGKVAGSVSKKTDWVVAGAEAGSKLDKAQALGVDIVDEDGLRRLLEKGASPATNTGEEQA</sequence>
<dbReference type="SMART" id="SM00532">
    <property type="entry name" value="LIGANc"/>
    <property type="match status" value="1"/>
</dbReference>
<keyword evidence="6 12" id="KW-0862">Zinc</keyword>
<dbReference type="PROSITE" id="PS50172">
    <property type="entry name" value="BRCT"/>
    <property type="match status" value="1"/>
</dbReference>
<dbReference type="SMART" id="SM00278">
    <property type="entry name" value="HhH1"/>
    <property type="match status" value="4"/>
</dbReference>
<feature type="binding site" evidence="12">
    <location>
        <position position="443"/>
    </location>
    <ligand>
        <name>Zn(2+)</name>
        <dbReference type="ChEBI" id="CHEBI:29105"/>
    </ligand>
</feature>
<evidence type="ECO:0000256" key="7">
    <source>
        <dbReference type="ARBA" id="ARBA00022842"/>
    </source>
</evidence>
<proteinExistence type="inferred from homology"/>
<dbReference type="Gene3D" id="3.40.50.10190">
    <property type="entry name" value="BRCT domain"/>
    <property type="match status" value="1"/>
</dbReference>
<dbReference type="GO" id="GO:0003911">
    <property type="term" value="F:DNA ligase (NAD+) activity"/>
    <property type="evidence" value="ECO:0007669"/>
    <property type="project" value="UniProtKB-EC"/>
</dbReference>
<dbReference type="SUPFAM" id="SSF47781">
    <property type="entry name" value="RuvA domain 2-like"/>
    <property type="match status" value="1"/>
</dbReference>
<keyword evidence="16" id="KW-1185">Reference proteome</keyword>
<evidence type="ECO:0000259" key="14">
    <source>
        <dbReference type="PROSITE" id="PS50172"/>
    </source>
</evidence>
<evidence type="ECO:0000256" key="5">
    <source>
        <dbReference type="ARBA" id="ARBA00022763"/>
    </source>
</evidence>
<dbReference type="InterPro" id="IPR041663">
    <property type="entry name" value="DisA/LigA_HHH"/>
</dbReference>
<feature type="binding site" evidence="12">
    <location>
        <begin position="36"/>
        <end position="40"/>
    </location>
    <ligand>
        <name>NAD(+)</name>
        <dbReference type="ChEBI" id="CHEBI:57540"/>
    </ligand>
</feature>
<accession>A0ABR9B7Z4</accession>
<dbReference type="EC" id="6.5.1.2" evidence="12 13"/>
<dbReference type="Pfam" id="PF01653">
    <property type="entry name" value="DNA_ligase_aden"/>
    <property type="match status" value="1"/>
</dbReference>
<dbReference type="InterPro" id="IPR036420">
    <property type="entry name" value="BRCT_dom_sf"/>
</dbReference>
<evidence type="ECO:0000256" key="4">
    <source>
        <dbReference type="ARBA" id="ARBA00022723"/>
    </source>
</evidence>
<dbReference type="InterPro" id="IPR004149">
    <property type="entry name" value="Znf_DNAligase_C4"/>
</dbReference>
<dbReference type="Pfam" id="PF03120">
    <property type="entry name" value="OB_DNA_ligase"/>
    <property type="match status" value="1"/>
</dbReference>
<dbReference type="InterPro" id="IPR013840">
    <property type="entry name" value="DNAligase_N"/>
</dbReference>
<evidence type="ECO:0000256" key="13">
    <source>
        <dbReference type="RuleBase" id="RU000618"/>
    </source>
</evidence>
<comment type="caution">
    <text evidence="15">The sequence shown here is derived from an EMBL/GenBank/DDBJ whole genome shotgun (WGS) entry which is preliminary data.</text>
</comment>
<evidence type="ECO:0000256" key="11">
    <source>
        <dbReference type="ARBA" id="ARBA00034005"/>
    </source>
</evidence>
<dbReference type="PANTHER" id="PTHR23389">
    <property type="entry name" value="CHROMOSOME TRANSMISSION FIDELITY FACTOR 18"/>
    <property type="match status" value="1"/>
</dbReference>
<comment type="catalytic activity">
    <reaction evidence="11 12 13">
        <text>NAD(+) + (deoxyribonucleotide)n-3'-hydroxyl + 5'-phospho-(deoxyribonucleotide)m = (deoxyribonucleotide)n+m + AMP + beta-nicotinamide D-nucleotide.</text>
        <dbReference type="EC" id="6.5.1.2"/>
    </reaction>
</comment>
<evidence type="ECO:0000256" key="1">
    <source>
        <dbReference type="ARBA" id="ARBA00004067"/>
    </source>
</evidence>
<keyword evidence="4 12" id="KW-0479">Metal-binding</keyword>
<dbReference type="RefSeq" id="WP_187717247.1">
    <property type="nucleotide sequence ID" value="NZ_JACTAH010000001.1"/>
</dbReference>
<keyword evidence="3 12" id="KW-0235">DNA replication</keyword>
<dbReference type="Gene3D" id="3.30.470.30">
    <property type="entry name" value="DNA ligase/mRNA capping enzyme"/>
    <property type="match status" value="1"/>
</dbReference>
<feature type="binding site" evidence="12">
    <location>
        <begin position="85"/>
        <end position="86"/>
    </location>
    <ligand>
        <name>NAD(+)</name>
        <dbReference type="ChEBI" id="CHEBI:57540"/>
    </ligand>
</feature>
<dbReference type="Pfam" id="PF03119">
    <property type="entry name" value="DNA_ligase_ZBD"/>
    <property type="match status" value="1"/>
</dbReference>
<dbReference type="InterPro" id="IPR013839">
    <property type="entry name" value="DNAligase_adenylation"/>
</dbReference>
<evidence type="ECO:0000256" key="10">
    <source>
        <dbReference type="ARBA" id="ARBA00023211"/>
    </source>
</evidence>
<evidence type="ECO:0000256" key="8">
    <source>
        <dbReference type="ARBA" id="ARBA00023027"/>
    </source>
</evidence>
<dbReference type="Gene3D" id="1.10.150.20">
    <property type="entry name" value="5' to 3' exonuclease, C-terminal subdomain"/>
    <property type="match status" value="2"/>
</dbReference>
<feature type="binding site" evidence="12">
    <location>
        <position position="422"/>
    </location>
    <ligand>
        <name>Zn(2+)</name>
        <dbReference type="ChEBI" id="CHEBI:29105"/>
    </ligand>
</feature>
<dbReference type="PIRSF" id="PIRSF001604">
    <property type="entry name" value="LigA"/>
    <property type="match status" value="1"/>
</dbReference>
<dbReference type="PROSITE" id="PS01055">
    <property type="entry name" value="DNA_LIGASE_N1"/>
    <property type="match status" value="1"/>
</dbReference>
<dbReference type="Pfam" id="PF12826">
    <property type="entry name" value="HHH_2"/>
    <property type="match status" value="1"/>
</dbReference>
<feature type="binding site" evidence="12">
    <location>
        <position position="145"/>
    </location>
    <ligand>
        <name>NAD(+)</name>
        <dbReference type="ChEBI" id="CHEBI:57540"/>
    </ligand>
</feature>
<dbReference type="EMBL" id="JACYTO010000001">
    <property type="protein sequence ID" value="MBD8502465.1"/>
    <property type="molecule type" value="Genomic_DNA"/>
</dbReference>
<evidence type="ECO:0000313" key="16">
    <source>
        <dbReference type="Proteomes" id="UP000603602"/>
    </source>
</evidence>
<dbReference type="InterPro" id="IPR012340">
    <property type="entry name" value="NA-bd_OB-fold"/>
</dbReference>
<dbReference type="SUPFAM" id="SSF52113">
    <property type="entry name" value="BRCT domain"/>
    <property type="match status" value="1"/>
</dbReference>
<dbReference type="PROSITE" id="PS01056">
    <property type="entry name" value="DNA_LIGASE_N2"/>
    <property type="match status" value="1"/>
</dbReference>
<dbReference type="NCBIfam" id="TIGR00575">
    <property type="entry name" value="dnlj"/>
    <property type="match status" value="1"/>
</dbReference>
<dbReference type="Gene3D" id="2.40.50.140">
    <property type="entry name" value="Nucleic acid-binding proteins"/>
    <property type="match status" value="1"/>
</dbReference>
<comment type="function">
    <text evidence="1 12">DNA ligase that catalyzes the formation of phosphodiester linkages between 5'-phosphoryl and 3'-hydroxyl groups in double-stranded DNA using NAD as a coenzyme and as the energy source for the reaction. It is essential for DNA replication and repair of damaged DNA.</text>
</comment>
<evidence type="ECO:0000256" key="2">
    <source>
        <dbReference type="ARBA" id="ARBA00022598"/>
    </source>
</evidence>
<reference evidence="16" key="1">
    <citation type="submission" date="2023-07" db="EMBL/GenBank/DDBJ databases">
        <title>Thauera sp. CAU 1555 isolated from sand of Yaerae Beach.</title>
        <authorList>
            <person name="Kim W."/>
        </authorList>
    </citation>
    <scope>NUCLEOTIDE SEQUENCE [LARGE SCALE GENOMIC DNA]</scope>
    <source>
        <strain evidence="16">CAU 1555</strain>
    </source>
</reference>
<dbReference type="InterPro" id="IPR001357">
    <property type="entry name" value="BRCT_dom"/>
</dbReference>
<feature type="binding site" evidence="12">
    <location>
        <position position="419"/>
    </location>
    <ligand>
        <name>Zn(2+)</name>
        <dbReference type="ChEBI" id="CHEBI:29105"/>
    </ligand>
</feature>
<evidence type="ECO:0000256" key="3">
    <source>
        <dbReference type="ARBA" id="ARBA00022705"/>
    </source>
</evidence>
<evidence type="ECO:0000313" key="15">
    <source>
        <dbReference type="EMBL" id="MBD8502465.1"/>
    </source>
</evidence>
<dbReference type="Gene3D" id="6.20.10.30">
    <property type="match status" value="1"/>
</dbReference>
<dbReference type="SUPFAM" id="SSF56091">
    <property type="entry name" value="DNA ligase/mRNA capping enzyme, catalytic domain"/>
    <property type="match status" value="1"/>
</dbReference>
<keyword evidence="8 12" id="KW-0520">NAD</keyword>
<evidence type="ECO:0000256" key="9">
    <source>
        <dbReference type="ARBA" id="ARBA00023204"/>
    </source>
</evidence>
<dbReference type="HAMAP" id="MF_01588">
    <property type="entry name" value="DNA_ligase_A"/>
    <property type="match status" value="1"/>
</dbReference>
<dbReference type="Proteomes" id="UP000603602">
    <property type="component" value="Unassembled WGS sequence"/>
</dbReference>
<feature type="binding site" evidence="12">
    <location>
        <position position="181"/>
    </location>
    <ligand>
        <name>NAD(+)</name>
        <dbReference type="ChEBI" id="CHEBI:57540"/>
    </ligand>
</feature>
<gene>
    <name evidence="12 15" type="primary">ligA</name>
    <name evidence="15" type="ORF">IFO67_06175</name>
</gene>
<dbReference type="SUPFAM" id="SSF50249">
    <property type="entry name" value="Nucleic acid-binding proteins"/>
    <property type="match status" value="1"/>
</dbReference>
<dbReference type="CDD" id="cd00114">
    <property type="entry name" value="LIGANc"/>
    <property type="match status" value="1"/>
</dbReference>
<organism evidence="15 16">
    <name type="scientific">Thauera sedimentorum</name>
    <dbReference type="NCBI Taxonomy" id="2767595"/>
    <lineage>
        <taxon>Bacteria</taxon>
        <taxon>Pseudomonadati</taxon>
        <taxon>Pseudomonadota</taxon>
        <taxon>Betaproteobacteria</taxon>
        <taxon>Rhodocyclales</taxon>
        <taxon>Zoogloeaceae</taxon>
        <taxon>Thauera</taxon>
    </lineage>
</organism>
<dbReference type="PANTHER" id="PTHR23389:SF9">
    <property type="entry name" value="DNA LIGASE"/>
    <property type="match status" value="1"/>
</dbReference>
<dbReference type="InterPro" id="IPR001679">
    <property type="entry name" value="DNA_ligase"/>
</dbReference>
<dbReference type="CDD" id="cd17748">
    <property type="entry name" value="BRCT_DNA_ligase_like"/>
    <property type="match status" value="1"/>
</dbReference>
<feature type="binding site" evidence="12">
    <location>
        <position position="298"/>
    </location>
    <ligand>
        <name>NAD(+)</name>
        <dbReference type="ChEBI" id="CHEBI:57540"/>
    </ligand>
</feature>
<dbReference type="InterPro" id="IPR004150">
    <property type="entry name" value="NAD_DNA_ligase_OB"/>
</dbReference>
<keyword evidence="9 12" id="KW-0234">DNA repair</keyword>
<protein>
    <recommendedName>
        <fullName evidence="12 13">DNA ligase</fullName>
        <ecNumber evidence="12 13">6.5.1.2</ecNumber>
    </recommendedName>
    <alternativeName>
        <fullName evidence="12">Polydeoxyribonucleotide synthase [NAD(+)]</fullName>
    </alternativeName>
</protein>
<evidence type="ECO:0000256" key="6">
    <source>
        <dbReference type="ARBA" id="ARBA00022833"/>
    </source>
</evidence>
<keyword evidence="10 12" id="KW-0464">Manganese</keyword>
<comment type="cofactor">
    <cofactor evidence="12">
        <name>Mg(2+)</name>
        <dbReference type="ChEBI" id="CHEBI:18420"/>
    </cofactor>
    <cofactor evidence="12">
        <name>Mn(2+)</name>
        <dbReference type="ChEBI" id="CHEBI:29035"/>
    </cofactor>
</comment>
<feature type="binding site" evidence="12">
    <location>
        <position position="122"/>
    </location>
    <ligand>
        <name>NAD(+)</name>
        <dbReference type="ChEBI" id="CHEBI:57540"/>
    </ligand>
</feature>
<keyword evidence="7 12" id="KW-0460">Magnesium</keyword>
<dbReference type="Gene3D" id="1.10.287.610">
    <property type="entry name" value="Helix hairpin bin"/>
    <property type="match status" value="1"/>
</dbReference>
<evidence type="ECO:0000256" key="12">
    <source>
        <dbReference type="HAMAP-Rule" id="MF_01588"/>
    </source>
</evidence>
<feature type="domain" description="BRCT" evidence="14">
    <location>
        <begin position="602"/>
        <end position="681"/>
    </location>
</feature>
<keyword evidence="5 12" id="KW-0227">DNA damage</keyword>
<dbReference type="Pfam" id="PF14520">
    <property type="entry name" value="HHH_5"/>
    <property type="match status" value="1"/>
</dbReference>
<dbReference type="InterPro" id="IPR018239">
    <property type="entry name" value="DNA_ligase_AS"/>
</dbReference>
<feature type="active site" description="N6-AMP-lysine intermediate" evidence="12">
    <location>
        <position position="124"/>
    </location>
</feature>
<comment type="similarity">
    <text evidence="12">Belongs to the NAD-dependent DNA ligase family. LigA subfamily.</text>
</comment>
<dbReference type="InterPro" id="IPR003583">
    <property type="entry name" value="Hlx-hairpin-Hlx_DNA-bd_motif"/>
</dbReference>
<dbReference type="SMART" id="SM00292">
    <property type="entry name" value="BRCT"/>
    <property type="match status" value="1"/>
</dbReference>
<feature type="binding site" evidence="12">
    <location>
        <position position="322"/>
    </location>
    <ligand>
        <name>NAD(+)</name>
        <dbReference type="ChEBI" id="CHEBI:57540"/>
    </ligand>
</feature>
<name>A0ABR9B7Z4_9RHOO</name>
<dbReference type="InterPro" id="IPR033136">
    <property type="entry name" value="DNA_ligase_CS"/>
</dbReference>